<dbReference type="VEuPathDB" id="FungiDB:ACLA_057300"/>
<dbReference type="GO" id="GO:0000981">
    <property type="term" value="F:DNA-binding transcription factor activity, RNA polymerase II-specific"/>
    <property type="evidence" value="ECO:0007669"/>
    <property type="project" value="InterPro"/>
</dbReference>
<evidence type="ECO:0000259" key="7">
    <source>
        <dbReference type="PROSITE" id="PS50048"/>
    </source>
</evidence>
<keyword evidence="3" id="KW-0238">DNA-binding</keyword>
<evidence type="ECO:0000256" key="2">
    <source>
        <dbReference type="ARBA" id="ARBA00023015"/>
    </source>
</evidence>
<dbReference type="GO" id="GO:0003677">
    <property type="term" value="F:DNA binding"/>
    <property type="evidence" value="ECO:0007669"/>
    <property type="project" value="UniProtKB-KW"/>
</dbReference>
<reference evidence="8 9" key="1">
    <citation type="journal article" date="2008" name="PLoS Genet.">
        <title>Genomic islands in the pathogenic filamentous fungus Aspergillus fumigatus.</title>
        <authorList>
            <person name="Fedorova N.D."/>
            <person name="Khaldi N."/>
            <person name="Joardar V.S."/>
            <person name="Maiti R."/>
            <person name="Amedeo P."/>
            <person name="Anderson M.J."/>
            <person name="Crabtree J."/>
            <person name="Silva J.C."/>
            <person name="Badger J.H."/>
            <person name="Albarraq A."/>
            <person name="Angiuoli S."/>
            <person name="Bussey H."/>
            <person name="Bowyer P."/>
            <person name="Cotty P.J."/>
            <person name="Dyer P.S."/>
            <person name="Egan A."/>
            <person name="Galens K."/>
            <person name="Fraser-Liggett C.M."/>
            <person name="Haas B.J."/>
            <person name="Inman J.M."/>
            <person name="Kent R."/>
            <person name="Lemieux S."/>
            <person name="Malavazi I."/>
            <person name="Orvis J."/>
            <person name="Roemer T."/>
            <person name="Ronning C.M."/>
            <person name="Sundaram J.P."/>
            <person name="Sutton G."/>
            <person name="Turner G."/>
            <person name="Venter J.C."/>
            <person name="White O.R."/>
            <person name="Whitty B.R."/>
            <person name="Youngman P."/>
            <person name="Wolfe K.H."/>
            <person name="Goldman G.H."/>
            <person name="Wortman J.R."/>
            <person name="Jiang B."/>
            <person name="Denning D.W."/>
            <person name="Nierman W.C."/>
        </authorList>
    </citation>
    <scope>NUCLEOTIDE SEQUENCE [LARGE SCALE GENOMIC DNA]</scope>
    <source>
        <strain evidence="9">ATCC 1007 / CBS 513.65 / DSM 816 / NCTC 3887 / NRRL 1</strain>
    </source>
</reference>
<accession>A1C3T4</accession>
<evidence type="ECO:0000313" key="8">
    <source>
        <dbReference type="EMBL" id="EAW15074.1"/>
    </source>
</evidence>
<evidence type="ECO:0000256" key="5">
    <source>
        <dbReference type="ARBA" id="ARBA00023242"/>
    </source>
</evidence>
<feature type="region of interest" description="Disordered" evidence="6">
    <location>
        <begin position="713"/>
        <end position="740"/>
    </location>
</feature>
<feature type="compositionally biased region" description="Polar residues" evidence="6">
    <location>
        <begin position="847"/>
        <end position="862"/>
    </location>
</feature>
<dbReference type="PANTHER" id="PTHR31668">
    <property type="entry name" value="GLUCOSE TRANSPORT TRANSCRIPTION REGULATOR RGT1-RELATED-RELATED"/>
    <property type="match status" value="1"/>
</dbReference>
<dbReference type="STRING" id="344612.A1C3T4"/>
<evidence type="ECO:0000256" key="6">
    <source>
        <dbReference type="SAM" id="MobiDB-lite"/>
    </source>
</evidence>
<dbReference type="KEGG" id="act:ACLA_057300"/>
<sequence length="862" mass="97007">MQGYPFVPPTGPPREGHKNYVFVDEHNRHKRLKVMRACNGCRKRKIKCDAATTNTWPCSACTRLKLVCVPPTIGQENEVSSTQNPESSSLSSLRASQAATSTHHPYSIPQNLANGSQPAVGHATSYNDGVGLLSQYIPSDRGQSNFYEIRPPHLPTSSSNYQHPQMFSATPNQGLENTTTSMFADDEQSTTAENLSEVLGELRIDETGIAPYIRQQRKDRVEAGAPIQDDIEERLPPLSTGAGSIIRIPPELMPPDNEVMKYLKLYFNDIHPYVPVVHRAHLYFQWQNERSLISPLLLEALFACAGRLSDDPAQGAQWLALANRHESSFMDVPRLSTIQALLLLLKARESLPKKGYYYRSWQTVKTIVSMAKDLDIHDHYNVHAEGKSCEMDTVECLVQIRVWQALLVVEVMIGAPQGRSDYGVDPETVDMSPNLDIQGLDQFEIDRSRQYAYFVRNAYHIRLITDIYHKIKKDKDWGANPRLVEKNPLFTDWLRGLPSDLQITYPSDGSSPWIPSHFVANMHSHCHLGIILLHRPQLLASKSFTAGGGWKIHMALCYSSAKSLCRLQEAILDRYGLPGLLFMQRGINFSIYSILTCTMLHLIAITSPDPHFHADARDYFTRHMRILETCSSAWPMPELRAQIDSLRLAFSANINRPFELKSTFPYGSPSEPYHPSPPLDSSYHPQLSQLSSSIQNRVGYSVYPVTSPISARTEEAKSDSFQHQHESHLAPHQPSNQSIDAPLVDENSWDPTRIINQWDMAFPVGPSAPTTHSPPMGLESSTQLNILPHQFPVHYETHAKISSLATSQTLPQSQSHFSGQQVLITARDWQQSVASVYDPNGLKRRWNQSLDTGEQSSTKRQR</sequence>
<dbReference type="GO" id="GO:0005634">
    <property type="term" value="C:nucleus"/>
    <property type="evidence" value="ECO:0007669"/>
    <property type="project" value="TreeGrafter"/>
</dbReference>
<keyword evidence="2" id="KW-0805">Transcription regulation</keyword>
<dbReference type="AlphaFoldDB" id="A1C3T4"/>
<dbReference type="GO" id="GO:0008270">
    <property type="term" value="F:zinc ion binding"/>
    <property type="evidence" value="ECO:0007669"/>
    <property type="project" value="InterPro"/>
</dbReference>
<protein>
    <submittedName>
        <fullName evidence="8">C6 finger domain protein, putative</fullName>
    </submittedName>
</protein>
<dbReference type="OrthoDB" id="2283631at2759"/>
<feature type="domain" description="Zn(2)-C6 fungal-type" evidence="7">
    <location>
        <begin position="37"/>
        <end position="69"/>
    </location>
</feature>
<dbReference type="InterPro" id="IPR050797">
    <property type="entry name" value="Carb_Metab_Trans_Reg"/>
</dbReference>
<feature type="region of interest" description="Disordered" evidence="6">
    <location>
        <begin position="843"/>
        <end position="862"/>
    </location>
</feature>
<feature type="compositionally biased region" description="Low complexity" evidence="6">
    <location>
        <begin position="80"/>
        <end position="102"/>
    </location>
</feature>
<dbReference type="PROSITE" id="PS00463">
    <property type="entry name" value="ZN2_CY6_FUNGAL_1"/>
    <property type="match status" value="1"/>
</dbReference>
<evidence type="ECO:0000256" key="1">
    <source>
        <dbReference type="ARBA" id="ARBA00022723"/>
    </source>
</evidence>
<dbReference type="InterPro" id="IPR007219">
    <property type="entry name" value="XnlR_reg_dom"/>
</dbReference>
<dbReference type="SUPFAM" id="SSF57701">
    <property type="entry name" value="Zn2/Cys6 DNA-binding domain"/>
    <property type="match status" value="1"/>
</dbReference>
<evidence type="ECO:0000256" key="3">
    <source>
        <dbReference type="ARBA" id="ARBA00023125"/>
    </source>
</evidence>
<dbReference type="Gene3D" id="4.10.240.10">
    <property type="entry name" value="Zn(2)-C6 fungal-type DNA-binding domain"/>
    <property type="match status" value="1"/>
</dbReference>
<evidence type="ECO:0000256" key="4">
    <source>
        <dbReference type="ARBA" id="ARBA00023163"/>
    </source>
</evidence>
<dbReference type="CDD" id="cd12148">
    <property type="entry name" value="fungal_TF_MHR"/>
    <property type="match status" value="1"/>
</dbReference>
<dbReference type="InterPro" id="IPR036864">
    <property type="entry name" value="Zn2-C6_fun-type_DNA-bd_sf"/>
</dbReference>
<dbReference type="PANTHER" id="PTHR31668:SF17">
    <property type="entry name" value="ZN(II)2CYS6 TRANSCRIPTION FACTOR (EUROFUNG)"/>
    <property type="match status" value="1"/>
</dbReference>
<evidence type="ECO:0000313" key="9">
    <source>
        <dbReference type="Proteomes" id="UP000006701"/>
    </source>
</evidence>
<feature type="compositionally biased region" description="Polar residues" evidence="6">
    <location>
        <begin position="108"/>
        <end position="117"/>
    </location>
</feature>
<keyword evidence="5" id="KW-0539">Nucleus</keyword>
<organism evidence="8 9">
    <name type="scientific">Aspergillus clavatus (strain ATCC 1007 / CBS 513.65 / DSM 816 / NCTC 3887 / NRRL 1 / QM 1276 / 107)</name>
    <dbReference type="NCBI Taxonomy" id="344612"/>
    <lineage>
        <taxon>Eukaryota</taxon>
        <taxon>Fungi</taxon>
        <taxon>Dikarya</taxon>
        <taxon>Ascomycota</taxon>
        <taxon>Pezizomycotina</taxon>
        <taxon>Eurotiomycetes</taxon>
        <taxon>Eurotiomycetidae</taxon>
        <taxon>Eurotiales</taxon>
        <taxon>Aspergillaceae</taxon>
        <taxon>Aspergillus</taxon>
        <taxon>Aspergillus subgen. Fumigati</taxon>
    </lineage>
</organism>
<dbReference type="HOGENOM" id="CLU_009617_1_0_1"/>
<feature type="region of interest" description="Disordered" evidence="6">
    <location>
        <begin position="667"/>
        <end position="688"/>
    </location>
</feature>
<dbReference type="GO" id="GO:0001080">
    <property type="term" value="P:nitrogen catabolite activation of transcription from RNA polymerase II promoter"/>
    <property type="evidence" value="ECO:0007669"/>
    <property type="project" value="TreeGrafter"/>
</dbReference>
<dbReference type="eggNOG" id="ENOG502QVF9">
    <property type="taxonomic scope" value="Eukaryota"/>
</dbReference>
<dbReference type="Pfam" id="PF04082">
    <property type="entry name" value="Fungal_trans"/>
    <property type="match status" value="1"/>
</dbReference>
<feature type="compositionally biased region" description="Basic and acidic residues" evidence="6">
    <location>
        <begin position="713"/>
        <end position="729"/>
    </location>
</feature>
<dbReference type="OMA" id="PSHFIGN"/>
<dbReference type="GO" id="GO:0006351">
    <property type="term" value="P:DNA-templated transcription"/>
    <property type="evidence" value="ECO:0007669"/>
    <property type="project" value="InterPro"/>
</dbReference>
<dbReference type="SMART" id="SM00066">
    <property type="entry name" value="GAL4"/>
    <property type="match status" value="1"/>
</dbReference>
<keyword evidence="1" id="KW-0479">Metal-binding</keyword>
<feature type="region of interest" description="Disordered" evidence="6">
    <location>
        <begin position="75"/>
        <end position="120"/>
    </location>
</feature>
<dbReference type="Proteomes" id="UP000006701">
    <property type="component" value="Unassembled WGS sequence"/>
</dbReference>
<gene>
    <name evidence="8" type="ORF">ACLA_057300</name>
</gene>
<dbReference type="GeneID" id="4708877"/>
<keyword evidence="4" id="KW-0804">Transcription</keyword>
<dbReference type="RefSeq" id="XP_001276500.1">
    <property type="nucleotide sequence ID" value="XM_001276499.1"/>
</dbReference>
<proteinExistence type="predicted"/>
<dbReference type="EMBL" id="DS026990">
    <property type="protein sequence ID" value="EAW15074.1"/>
    <property type="molecule type" value="Genomic_DNA"/>
</dbReference>
<dbReference type="PROSITE" id="PS50048">
    <property type="entry name" value="ZN2_CY6_FUNGAL_2"/>
    <property type="match status" value="1"/>
</dbReference>
<dbReference type="CDD" id="cd00067">
    <property type="entry name" value="GAL4"/>
    <property type="match status" value="1"/>
</dbReference>
<dbReference type="Pfam" id="PF00172">
    <property type="entry name" value="Zn_clus"/>
    <property type="match status" value="1"/>
</dbReference>
<dbReference type="InterPro" id="IPR001138">
    <property type="entry name" value="Zn2Cys6_DnaBD"/>
</dbReference>
<keyword evidence="9" id="KW-1185">Reference proteome</keyword>
<name>A1C3T4_ASPCL</name>